<sequence length="632" mass="65429">MAATSQPIAFPSSSHSNDYTMASGSYTGANGSFNAASYTRHYLGSPLSWRAGSFGSRIYPSCSPGQLIAPLDTTDFKCGKLSSSLESDRGSIINALSAFEREDELCRNYTCCGHTLNDLHALLEHFEEVHVVVVDPYAPHQSFPVVPNPPHQLSGPPPSYFPDPHQLPPSNYHQEGPFDPDDMELDVDQSPPSSGGPSPPDTPLSTPLSSHPIESFNTYSVKSTSACPSPHLPVSAFDTTTVLPSRSRSFHGQSIPLTAFPPSRTAGMPSAANTPEAFNAYAGYSDYSSSMPGTVPSPPASDEQMGAYPGSEPGSPYPGCVPPALLFSSTTTATPANTPAISRVPSPSSGASSHGGAMSTGASSSTVSSPHMAVGAGLKSPCSTVTPRASTTLSRPASSLLLSKPFRCPKTNCNKSYKQANGLKYHMTHGSCNFAPPKDLEQVQALLASKRSAREAAGEDDAGISEGELREVEREAERRLRPFACGVGECQRRYKNMNGLRYHYQHSGDHGAVGLALLASGQHECLQHAHGKMSAMGASASVSAASSRQSTPLASGQTTPMSGGTTTGGAGDGDVWVCAAATAVSDAADGVCVSAAVYAGTPPTGDAHATATAADGVCGGRGRGAAMSGARR</sequence>
<proteinExistence type="predicted"/>
<feature type="region of interest" description="Disordered" evidence="5">
    <location>
        <begin position="145"/>
        <end position="211"/>
    </location>
</feature>
<dbReference type="InterPro" id="IPR051580">
    <property type="entry name" value="ZnF-Chromatin_assoc"/>
</dbReference>
<dbReference type="PANTHER" id="PTHR23057:SF0">
    <property type="entry name" value="JUXTAPOSED WITH ANOTHER ZINC FINGER PROTEIN 1"/>
    <property type="match status" value="1"/>
</dbReference>
<dbReference type="HOGENOM" id="CLU_010535_1_0_1"/>
<feature type="compositionally biased region" description="Pro residues" evidence="5">
    <location>
        <begin position="146"/>
        <end position="167"/>
    </location>
</feature>
<feature type="compositionally biased region" description="Low complexity" evidence="5">
    <location>
        <begin position="331"/>
        <end position="371"/>
    </location>
</feature>
<feature type="region of interest" description="Disordered" evidence="5">
    <location>
        <begin position="331"/>
        <end position="394"/>
    </location>
</feature>
<feature type="domain" description="C2H2-type" evidence="6">
    <location>
        <begin position="483"/>
        <end position="510"/>
    </location>
</feature>
<evidence type="ECO:0000256" key="3">
    <source>
        <dbReference type="ARBA" id="ARBA00022771"/>
    </source>
</evidence>
<evidence type="ECO:0000259" key="6">
    <source>
        <dbReference type="SMART" id="SM00355"/>
    </source>
</evidence>
<feature type="region of interest" description="Disordered" evidence="5">
    <location>
        <begin position="291"/>
        <end position="314"/>
    </location>
</feature>
<evidence type="ECO:0000256" key="5">
    <source>
        <dbReference type="SAM" id="MobiDB-lite"/>
    </source>
</evidence>
<evidence type="ECO:0000313" key="7">
    <source>
        <dbReference type="EMBL" id="EGN97439.1"/>
    </source>
</evidence>
<dbReference type="Gene3D" id="3.30.160.60">
    <property type="entry name" value="Classic Zinc Finger"/>
    <property type="match status" value="1"/>
</dbReference>
<evidence type="ECO:0000256" key="2">
    <source>
        <dbReference type="ARBA" id="ARBA00022737"/>
    </source>
</evidence>
<dbReference type="GO" id="GO:0008270">
    <property type="term" value="F:zinc ion binding"/>
    <property type="evidence" value="ECO:0007669"/>
    <property type="project" value="UniProtKB-KW"/>
</dbReference>
<dbReference type="FunCoup" id="F8Q2M8">
    <property type="interactions" value="186"/>
</dbReference>
<dbReference type="InterPro" id="IPR013087">
    <property type="entry name" value="Znf_C2H2_type"/>
</dbReference>
<dbReference type="EMBL" id="GL945482">
    <property type="protein sequence ID" value="EGN97439.1"/>
    <property type="molecule type" value="Genomic_DNA"/>
</dbReference>
<keyword evidence="4" id="KW-0862">Zinc</keyword>
<feature type="domain" description="C2H2-type" evidence="6">
    <location>
        <begin position="109"/>
        <end position="130"/>
    </location>
</feature>
<feature type="compositionally biased region" description="Low complexity" evidence="5">
    <location>
        <begin position="540"/>
        <end position="564"/>
    </location>
</feature>
<feature type="compositionally biased region" description="Polar residues" evidence="5">
    <location>
        <begin position="381"/>
        <end position="394"/>
    </location>
</feature>
<dbReference type="AlphaFoldDB" id="F8Q2M8"/>
<dbReference type="PANTHER" id="PTHR23057">
    <property type="entry name" value="JUXTAPOSED WITH ANOTHER ZINC FINGER PROTEIN 1"/>
    <property type="match status" value="1"/>
</dbReference>
<dbReference type="OMA" id="DHFEECH"/>
<evidence type="ECO:0000256" key="4">
    <source>
        <dbReference type="ARBA" id="ARBA00022833"/>
    </source>
</evidence>
<keyword evidence="8" id="KW-1185">Reference proteome</keyword>
<dbReference type="InParanoid" id="F8Q2M8"/>
<organism evidence="8">
    <name type="scientific">Serpula lacrymans var. lacrymans (strain S7.3)</name>
    <name type="common">Dry rot fungus</name>
    <dbReference type="NCBI Taxonomy" id="936435"/>
    <lineage>
        <taxon>Eukaryota</taxon>
        <taxon>Fungi</taxon>
        <taxon>Dikarya</taxon>
        <taxon>Basidiomycota</taxon>
        <taxon>Agaricomycotina</taxon>
        <taxon>Agaricomycetes</taxon>
        <taxon>Agaricomycetidae</taxon>
        <taxon>Boletales</taxon>
        <taxon>Coniophorineae</taxon>
        <taxon>Serpulaceae</taxon>
        <taxon>Serpula</taxon>
    </lineage>
</organism>
<dbReference type="OrthoDB" id="3269380at2759"/>
<reference evidence="8" key="1">
    <citation type="journal article" date="2011" name="Science">
        <title>The plant cell wall-decomposing machinery underlies the functional diversity of forest fungi.</title>
        <authorList>
            <person name="Eastwood D.C."/>
            <person name="Floudas D."/>
            <person name="Binder M."/>
            <person name="Majcherczyk A."/>
            <person name="Schneider P."/>
            <person name="Aerts A."/>
            <person name="Asiegbu F.O."/>
            <person name="Baker S.E."/>
            <person name="Barry K."/>
            <person name="Bendiksby M."/>
            <person name="Blumentritt M."/>
            <person name="Coutinho P.M."/>
            <person name="Cullen D."/>
            <person name="de Vries R.P."/>
            <person name="Gathman A."/>
            <person name="Goodell B."/>
            <person name="Henrissat B."/>
            <person name="Ihrmark K."/>
            <person name="Kauserud H."/>
            <person name="Kohler A."/>
            <person name="LaButti K."/>
            <person name="Lapidus A."/>
            <person name="Lavin J.L."/>
            <person name="Lee Y.-H."/>
            <person name="Lindquist E."/>
            <person name="Lilly W."/>
            <person name="Lucas S."/>
            <person name="Morin E."/>
            <person name="Murat C."/>
            <person name="Oguiza J.A."/>
            <person name="Park J."/>
            <person name="Pisabarro A.G."/>
            <person name="Riley R."/>
            <person name="Rosling A."/>
            <person name="Salamov A."/>
            <person name="Schmidt O."/>
            <person name="Schmutz J."/>
            <person name="Skrede I."/>
            <person name="Stenlid J."/>
            <person name="Wiebenga A."/>
            <person name="Xie X."/>
            <person name="Kuees U."/>
            <person name="Hibbett D.S."/>
            <person name="Hoffmeister D."/>
            <person name="Hoegberg N."/>
            <person name="Martin F."/>
            <person name="Grigoriev I.V."/>
            <person name="Watkinson S.C."/>
        </authorList>
    </citation>
    <scope>NUCLEOTIDE SEQUENCE [LARGE SCALE GENOMIC DNA]</scope>
    <source>
        <strain evidence="8">strain S7.3</strain>
    </source>
</reference>
<evidence type="ECO:0000313" key="8">
    <source>
        <dbReference type="Proteomes" id="UP000008063"/>
    </source>
</evidence>
<feature type="region of interest" description="Disordered" evidence="5">
    <location>
        <begin position="540"/>
        <end position="567"/>
    </location>
</feature>
<keyword evidence="2" id="KW-0677">Repeat</keyword>
<name>F8Q2M8_SERL3</name>
<dbReference type="STRING" id="936435.F8Q2M8"/>
<keyword evidence="3" id="KW-0863">Zinc-finger</keyword>
<gene>
    <name evidence="7" type="ORF">SERLA73DRAFT_161479</name>
</gene>
<protein>
    <recommendedName>
        <fullName evidence="6">C2H2-type domain-containing protein</fullName>
    </recommendedName>
</protein>
<dbReference type="Proteomes" id="UP000008063">
    <property type="component" value="Unassembled WGS sequence"/>
</dbReference>
<dbReference type="SMART" id="SM00355">
    <property type="entry name" value="ZnF_C2H2"/>
    <property type="match status" value="3"/>
</dbReference>
<feature type="domain" description="C2H2-type" evidence="6">
    <location>
        <begin position="406"/>
        <end position="429"/>
    </location>
</feature>
<dbReference type="GO" id="GO:0005634">
    <property type="term" value="C:nucleus"/>
    <property type="evidence" value="ECO:0007669"/>
    <property type="project" value="TreeGrafter"/>
</dbReference>
<feature type="compositionally biased region" description="Acidic residues" evidence="5">
    <location>
        <begin position="178"/>
        <end position="187"/>
    </location>
</feature>
<accession>F8Q2M8</accession>
<evidence type="ECO:0000256" key="1">
    <source>
        <dbReference type="ARBA" id="ARBA00022723"/>
    </source>
</evidence>
<keyword evidence="1" id="KW-0479">Metal-binding</keyword>